<dbReference type="GO" id="GO:0003677">
    <property type="term" value="F:DNA binding"/>
    <property type="evidence" value="ECO:0007669"/>
    <property type="project" value="UniProtKB-KW"/>
</dbReference>
<dbReference type="Pfam" id="PF25414">
    <property type="entry name" value="zf-C2H2_Z280C_D"/>
    <property type="match status" value="1"/>
</dbReference>
<evidence type="ECO:0000256" key="2">
    <source>
        <dbReference type="SAM" id="MobiDB-lite"/>
    </source>
</evidence>
<dbReference type="AlphaFoldDB" id="A0A484C501"/>
<dbReference type="STRING" id="8167.A0A484C501"/>
<dbReference type="EMBL" id="SCKG01000024">
    <property type="protein sequence ID" value="TDG96033.1"/>
    <property type="molecule type" value="Genomic_DNA"/>
</dbReference>
<evidence type="ECO:0000313" key="5">
    <source>
        <dbReference type="Proteomes" id="UP000295070"/>
    </source>
</evidence>
<organism evidence="4 5">
    <name type="scientific">Perca flavescens</name>
    <name type="common">American yellow perch</name>
    <name type="synonym">Morone flavescens</name>
    <dbReference type="NCBI Taxonomy" id="8167"/>
    <lineage>
        <taxon>Eukaryota</taxon>
        <taxon>Metazoa</taxon>
        <taxon>Chordata</taxon>
        <taxon>Craniata</taxon>
        <taxon>Vertebrata</taxon>
        <taxon>Euteleostomi</taxon>
        <taxon>Actinopterygii</taxon>
        <taxon>Neopterygii</taxon>
        <taxon>Teleostei</taxon>
        <taxon>Neoteleostei</taxon>
        <taxon>Acanthomorphata</taxon>
        <taxon>Eupercaria</taxon>
        <taxon>Perciformes</taxon>
        <taxon>Percoidei</taxon>
        <taxon>Percidae</taxon>
        <taxon>Percinae</taxon>
        <taxon>Perca</taxon>
    </lineage>
</organism>
<proteinExistence type="predicted"/>
<protein>
    <recommendedName>
        <fullName evidence="3">HTH CENPB-type domain-containing protein</fullName>
    </recommendedName>
</protein>
<accession>A0A484C501</accession>
<reference evidence="4 5" key="1">
    <citation type="submission" date="2019-01" db="EMBL/GenBank/DDBJ databases">
        <title>A chromosome-scale genome assembly of the yellow perch, Perca flavescens.</title>
        <authorList>
            <person name="Feron R."/>
            <person name="Morvezen R."/>
            <person name="Bestin A."/>
            <person name="Haffray P."/>
            <person name="Klopp C."/>
            <person name="Zahm M."/>
            <person name="Cabau C."/>
            <person name="Roques C."/>
            <person name="Donnadieu C."/>
            <person name="Bouchez O."/>
            <person name="Christie M."/>
            <person name="Larson W."/>
            <person name="Guiguen Y."/>
        </authorList>
    </citation>
    <scope>NUCLEOTIDE SEQUENCE [LARGE SCALE GENOMIC DNA]</scope>
    <source>
        <strain evidence="4">YP-PL-M2</strain>
        <tissue evidence="4">Blood</tissue>
    </source>
</reference>
<dbReference type="InterPro" id="IPR057618">
    <property type="entry name" value="Znf_POGZ/Z280C-D-like"/>
</dbReference>
<evidence type="ECO:0000256" key="1">
    <source>
        <dbReference type="ARBA" id="ARBA00023125"/>
    </source>
</evidence>
<dbReference type="InterPro" id="IPR059074">
    <property type="entry name" value="zf-C2H2_Z280C_D"/>
</dbReference>
<dbReference type="Proteomes" id="UP000295070">
    <property type="component" value="Chromosome 24"/>
</dbReference>
<evidence type="ECO:0000259" key="3">
    <source>
        <dbReference type="PROSITE" id="PS51253"/>
    </source>
</evidence>
<feature type="compositionally biased region" description="Polar residues" evidence="2">
    <location>
        <begin position="100"/>
        <end position="109"/>
    </location>
</feature>
<dbReference type="InterPro" id="IPR006600">
    <property type="entry name" value="HTH_CenpB_DNA-bd_dom"/>
</dbReference>
<gene>
    <name evidence="4" type="ORF">EPR50_G00235270</name>
</gene>
<sequence length="379" mass="42579">MQDFSSHFPSLVHCSLCRFVTCCATSYANHMINNHATSRKKIPPYLSIFFTNTRLSQTLRCVSCTFTACRGDTMARHLTEKQEHRCIVLTHNKLGVNGAEPQNQQQTHNPRSRQKSPYPNDFLSHPPPHPLASAVPLTAPASPWSSRPCATASRGLPPPPRHDAAGRRAARALLHRRRLRDRKWFWRTEKLAEWALSQREQQLSLSEDALLHTARAALGEDAEPADRYSWAADFVLRHELAARPAENAERRRRRRRGRLPQEAPEKTAAFHTPLSTQIQSRGVLPRCVGAMDEFSVFIDADRFSAQDPSALRLSGAAGDEPALDVVLSALGDGTLLPPLLFFRGAAARLPDGFPDNVLLQARRDGFRDSERLETWFHQV</sequence>
<dbReference type="Pfam" id="PF25429">
    <property type="entry name" value="zf-POGZ"/>
    <property type="match status" value="1"/>
</dbReference>
<keyword evidence="1" id="KW-0238">DNA-binding</keyword>
<feature type="domain" description="HTH CENPB-type" evidence="3">
    <location>
        <begin position="175"/>
        <end position="244"/>
    </location>
</feature>
<feature type="region of interest" description="Disordered" evidence="2">
    <location>
        <begin position="246"/>
        <end position="267"/>
    </location>
</feature>
<keyword evidence="5" id="KW-1185">Reference proteome</keyword>
<name>A0A484C501_PERFV</name>
<feature type="region of interest" description="Disordered" evidence="2">
    <location>
        <begin position="96"/>
        <end position="168"/>
    </location>
</feature>
<evidence type="ECO:0000313" key="4">
    <source>
        <dbReference type="EMBL" id="TDG96033.1"/>
    </source>
</evidence>
<dbReference type="PROSITE" id="PS51253">
    <property type="entry name" value="HTH_CENPB"/>
    <property type="match status" value="1"/>
</dbReference>
<comment type="caution">
    <text evidence="4">The sequence shown here is derived from an EMBL/GenBank/DDBJ whole genome shotgun (WGS) entry which is preliminary data.</text>
</comment>